<keyword evidence="6 10" id="KW-0547">Nucleotide-binding</keyword>
<evidence type="ECO:0000313" key="11">
    <source>
        <dbReference type="EMBL" id="GJQ09689.1"/>
    </source>
</evidence>
<dbReference type="InterPro" id="IPR018022">
    <property type="entry name" value="IPT"/>
</dbReference>
<sequence>MRHKGHKSYLQFSYVLCFLHSSQVTFTINFTARNFLKLSSTVQLCTRLSCDLTRRMKSSSLEAKPKVIVIGGPTGVGKTKISIQLAKLLNGEIISADSVQVYHKLDVGSNKPSIEERSGIVHHLIDIVEPSYEFSAGEFFQRAREATESILSRNKVPIVVGGTSMYVRWYIYGLPATPPATDSVADHVSAVLEELGGNWNLAMELLEQLDPVRATKICRNDWYRLRRALEIYYATGKPLSELPLQGGAPNPKKLLHGRLLNDLDYDFRCFFLVAPRKELNRYIDWRCERMIAQDGLLKEVFELLYKGELSKDSSAGRAIGYRQTIEYLTNRETNAMEQFMNYLRDFQNASRQYARRQLQWYRGEELFHWVPVEIFSNNISYVDPIQYIMHWFSASSEQYEESINRRIDATIREISLSQGREMKTYTPELVLFQDQILINSTVQEARYFQTKLKEV</sequence>
<dbReference type="NCBIfam" id="TIGR00174">
    <property type="entry name" value="miaA"/>
    <property type="match status" value="1"/>
</dbReference>
<comment type="similarity">
    <text evidence="2 10">Belongs to the IPP transferase family.</text>
</comment>
<evidence type="ECO:0000256" key="4">
    <source>
        <dbReference type="ARBA" id="ARBA00022679"/>
    </source>
</evidence>
<keyword evidence="5" id="KW-0819">tRNA processing</keyword>
<dbReference type="GO" id="GO:0009691">
    <property type="term" value="P:cytokinin biosynthetic process"/>
    <property type="evidence" value="ECO:0007669"/>
    <property type="project" value="TreeGrafter"/>
</dbReference>
<dbReference type="EMBL" id="BQMJ01000010">
    <property type="protein sequence ID" value="GJQ09689.1"/>
    <property type="molecule type" value="Genomic_DNA"/>
</dbReference>
<dbReference type="EC" id="2.5.1.75" evidence="3"/>
<evidence type="ECO:0000256" key="7">
    <source>
        <dbReference type="ARBA" id="ARBA00022840"/>
    </source>
</evidence>
<comment type="caution">
    <text evidence="11">The sequence shown here is derived from an EMBL/GenBank/DDBJ whole genome shotgun (WGS) entry which is preliminary data.</text>
</comment>
<dbReference type="InterPro" id="IPR027417">
    <property type="entry name" value="P-loop_NTPase"/>
</dbReference>
<evidence type="ECO:0000256" key="8">
    <source>
        <dbReference type="ARBA" id="ARBA00022842"/>
    </source>
</evidence>
<keyword evidence="8" id="KW-0460">Magnesium</keyword>
<dbReference type="OrthoDB" id="775260at2759"/>
<reference evidence="11" key="2">
    <citation type="submission" date="2022-01" db="EMBL/GenBank/DDBJ databases">
        <authorList>
            <person name="Hirooka S."/>
            <person name="Miyagishima S.Y."/>
        </authorList>
    </citation>
    <scope>NUCLEOTIDE SEQUENCE</scope>
    <source>
        <strain evidence="11">NBRC 102759</strain>
    </source>
</reference>
<dbReference type="GO" id="GO:0005524">
    <property type="term" value="F:ATP binding"/>
    <property type="evidence" value="ECO:0007669"/>
    <property type="project" value="UniProtKB-KW"/>
</dbReference>
<evidence type="ECO:0000256" key="5">
    <source>
        <dbReference type="ARBA" id="ARBA00022694"/>
    </source>
</evidence>
<evidence type="ECO:0000256" key="10">
    <source>
        <dbReference type="RuleBase" id="RU003785"/>
    </source>
</evidence>
<accession>A0A9C7PSI6</accession>
<dbReference type="Gene3D" id="3.40.50.300">
    <property type="entry name" value="P-loop containing nucleotide triphosphate hydrolases"/>
    <property type="match status" value="1"/>
</dbReference>
<protein>
    <recommendedName>
        <fullName evidence="3">tRNA dimethylallyltransferase</fullName>
        <ecNumber evidence="3">2.5.1.75</ecNumber>
    </recommendedName>
</protein>
<proteinExistence type="inferred from homology"/>
<dbReference type="GO" id="GO:0006400">
    <property type="term" value="P:tRNA modification"/>
    <property type="evidence" value="ECO:0007669"/>
    <property type="project" value="TreeGrafter"/>
</dbReference>
<reference evidence="11" key="1">
    <citation type="journal article" date="2022" name="Proc. Natl. Acad. Sci. U.S.A.">
        <title>Life cycle and functional genomics of the unicellular red alga Galdieria for elucidating algal and plant evolution and industrial use.</title>
        <authorList>
            <person name="Hirooka S."/>
            <person name="Itabashi T."/>
            <person name="Ichinose T.M."/>
            <person name="Onuma R."/>
            <person name="Fujiwara T."/>
            <person name="Yamashita S."/>
            <person name="Jong L.W."/>
            <person name="Tomita R."/>
            <person name="Iwane A.H."/>
            <person name="Miyagishima S.Y."/>
        </authorList>
    </citation>
    <scope>NUCLEOTIDE SEQUENCE</scope>
    <source>
        <strain evidence="11">NBRC 102759</strain>
    </source>
</reference>
<evidence type="ECO:0000256" key="3">
    <source>
        <dbReference type="ARBA" id="ARBA00012665"/>
    </source>
</evidence>
<evidence type="ECO:0000256" key="6">
    <source>
        <dbReference type="ARBA" id="ARBA00022741"/>
    </source>
</evidence>
<dbReference type="SUPFAM" id="SSF52540">
    <property type="entry name" value="P-loop containing nucleoside triphosphate hydrolases"/>
    <property type="match status" value="1"/>
</dbReference>
<dbReference type="GO" id="GO:0052381">
    <property type="term" value="F:tRNA dimethylallyltransferase activity"/>
    <property type="evidence" value="ECO:0007669"/>
    <property type="project" value="UniProtKB-EC"/>
</dbReference>
<evidence type="ECO:0000256" key="1">
    <source>
        <dbReference type="ARBA" id="ARBA00001946"/>
    </source>
</evidence>
<dbReference type="HAMAP" id="MF_00185">
    <property type="entry name" value="IPP_trans"/>
    <property type="match status" value="1"/>
</dbReference>
<dbReference type="AlphaFoldDB" id="A0A9C7PSI6"/>
<dbReference type="PANTHER" id="PTHR11088:SF60">
    <property type="entry name" value="TRNA DIMETHYLALLYLTRANSFERASE"/>
    <property type="match status" value="1"/>
</dbReference>
<dbReference type="Gene3D" id="1.10.20.140">
    <property type="match status" value="1"/>
</dbReference>
<keyword evidence="4 10" id="KW-0808">Transferase</keyword>
<evidence type="ECO:0000256" key="2">
    <source>
        <dbReference type="ARBA" id="ARBA00005842"/>
    </source>
</evidence>
<keyword evidence="12" id="KW-1185">Reference proteome</keyword>
<evidence type="ECO:0000313" key="12">
    <source>
        <dbReference type="Proteomes" id="UP001061958"/>
    </source>
</evidence>
<dbReference type="Pfam" id="PF01715">
    <property type="entry name" value="IPPT"/>
    <property type="match status" value="1"/>
</dbReference>
<evidence type="ECO:0000256" key="9">
    <source>
        <dbReference type="ARBA" id="ARBA00049563"/>
    </source>
</evidence>
<gene>
    <name evidence="11" type="ORF">GpartN1_g1480.t1</name>
</gene>
<organism evidence="11 12">
    <name type="scientific">Galdieria partita</name>
    <dbReference type="NCBI Taxonomy" id="83374"/>
    <lineage>
        <taxon>Eukaryota</taxon>
        <taxon>Rhodophyta</taxon>
        <taxon>Bangiophyceae</taxon>
        <taxon>Galdieriales</taxon>
        <taxon>Galdieriaceae</taxon>
        <taxon>Galdieria</taxon>
    </lineage>
</organism>
<dbReference type="InterPro" id="IPR039657">
    <property type="entry name" value="Dimethylallyltransferase"/>
</dbReference>
<dbReference type="Proteomes" id="UP001061958">
    <property type="component" value="Unassembled WGS sequence"/>
</dbReference>
<keyword evidence="7 10" id="KW-0067">ATP-binding</keyword>
<comment type="catalytic activity">
    <reaction evidence="9">
        <text>adenosine(37) in tRNA + dimethylallyl diphosphate = N(6)-dimethylallyladenosine(37) in tRNA + diphosphate</text>
        <dbReference type="Rhea" id="RHEA:26482"/>
        <dbReference type="Rhea" id="RHEA-COMP:10162"/>
        <dbReference type="Rhea" id="RHEA-COMP:10375"/>
        <dbReference type="ChEBI" id="CHEBI:33019"/>
        <dbReference type="ChEBI" id="CHEBI:57623"/>
        <dbReference type="ChEBI" id="CHEBI:74411"/>
        <dbReference type="ChEBI" id="CHEBI:74415"/>
        <dbReference type="EC" id="2.5.1.75"/>
    </reaction>
</comment>
<comment type="cofactor">
    <cofactor evidence="1">
        <name>Mg(2+)</name>
        <dbReference type="ChEBI" id="CHEBI:18420"/>
    </cofactor>
</comment>
<name>A0A9C7PSI6_9RHOD</name>
<dbReference type="PANTHER" id="PTHR11088">
    <property type="entry name" value="TRNA DIMETHYLALLYLTRANSFERASE"/>
    <property type="match status" value="1"/>
</dbReference>